<evidence type="ECO:0000313" key="2">
    <source>
        <dbReference type="Proteomes" id="UP000007875"/>
    </source>
</evidence>
<dbReference type="GeneTree" id="ENSGT00940000156431"/>
<accession>H2Y8H0</accession>
<proteinExistence type="predicted"/>
<dbReference type="Proteomes" id="UP000007875">
    <property type="component" value="Unassembled WGS sequence"/>
</dbReference>
<evidence type="ECO:0000313" key="1">
    <source>
        <dbReference type="Ensembl" id="ENSCSAVP00000001618.1"/>
    </source>
</evidence>
<reference evidence="1" key="3">
    <citation type="submission" date="2025-09" db="UniProtKB">
        <authorList>
            <consortium name="Ensembl"/>
        </authorList>
    </citation>
    <scope>IDENTIFICATION</scope>
</reference>
<dbReference type="HOGENOM" id="CLU_1447182_0_0_1"/>
<protein>
    <submittedName>
        <fullName evidence="1">Uncharacterized protein</fullName>
    </submittedName>
</protein>
<organism evidence="1 2">
    <name type="scientific">Ciona savignyi</name>
    <name type="common">Pacific transparent sea squirt</name>
    <dbReference type="NCBI Taxonomy" id="51511"/>
    <lineage>
        <taxon>Eukaryota</taxon>
        <taxon>Metazoa</taxon>
        <taxon>Chordata</taxon>
        <taxon>Tunicata</taxon>
        <taxon>Ascidiacea</taxon>
        <taxon>Phlebobranchia</taxon>
        <taxon>Cionidae</taxon>
        <taxon>Ciona</taxon>
    </lineage>
</organism>
<dbReference type="AlphaFoldDB" id="H2Y8H0"/>
<keyword evidence="2" id="KW-1185">Reference proteome</keyword>
<reference evidence="2" key="1">
    <citation type="submission" date="2003-08" db="EMBL/GenBank/DDBJ databases">
        <authorList>
            <person name="Birren B."/>
            <person name="Nusbaum C."/>
            <person name="Abebe A."/>
            <person name="Abouelleil A."/>
            <person name="Adekoya E."/>
            <person name="Ait-zahra M."/>
            <person name="Allen N."/>
            <person name="Allen T."/>
            <person name="An P."/>
            <person name="Anderson M."/>
            <person name="Anderson S."/>
            <person name="Arachchi H."/>
            <person name="Armbruster J."/>
            <person name="Bachantsang P."/>
            <person name="Baldwin J."/>
            <person name="Barry A."/>
            <person name="Bayul T."/>
            <person name="Blitshsteyn B."/>
            <person name="Bloom T."/>
            <person name="Blye J."/>
            <person name="Boguslavskiy L."/>
            <person name="Borowsky M."/>
            <person name="Boukhgalter B."/>
            <person name="Brunache A."/>
            <person name="Butler J."/>
            <person name="Calixte N."/>
            <person name="Calvo S."/>
            <person name="Camarata J."/>
            <person name="Campo K."/>
            <person name="Chang J."/>
            <person name="Cheshatsang Y."/>
            <person name="Citroen M."/>
            <person name="Collymore A."/>
            <person name="Considine T."/>
            <person name="Cook A."/>
            <person name="Cooke P."/>
            <person name="Corum B."/>
            <person name="Cuomo C."/>
            <person name="David R."/>
            <person name="Dawoe T."/>
            <person name="Degray S."/>
            <person name="Dodge S."/>
            <person name="Dooley K."/>
            <person name="Dorje P."/>
            <person name="Dorjee K."/>
            <person name="Dorris L."/>
            <person name="Duffey N."/>
            <person name="Dupes A."/>
            <person name="Elkins T."/>
            <person name="Engels R."/>
            <person name="Erickson J."/>
            <person name="Farina A."/>
            <person name="Faro S."/>
            <person name="Ferreira P."/>
            <person name="Fischer H."/>
            <person name="Fitzgerald M."/>
            <person name="Foley K."/>
            <person name="Gage D."/>
            <person name="Galagan J."/>
            <person name="Gearin G."/>
            <person name="Gnerre S."/>
            <person name="Gnirke A."/>
            <person name="Goyette A."/>
            <person name="Graham J."/>
            <person name="Grandbois E."/>
            <person name="Gyaltsen K."/>
            <person name="Hafez N."/>
            <person name="Hagopian D."/>
            <person name="Hagos B."/>
            <person name="Hall J."/>
            <person name="Hatcher B."/>
            <person name="Heller A."/>
            <person name="Higgins H."/>
            <person name="Honan T."/>
            <person name="Horn A."/>
            <person name="Houde N."/>
            <person name="Hughes L."/>
            <person name="Hulme W."/>
            <person name="Husby E."/>
            <person name="Iliev I."/>
            <person name="Jaffe D."/>
            <person name="Jones C."/>
            <person name="Kamal M."/>
            <person name="Kamat A."/>
            <person name="Kamvysselis M."/>
            <person name="Karlsson E."/>
            <person name="Kells C."/>
            <person name="Kieu A."/>
            <person name="Kisner P."/>
            <person name="Kodira C."/>
            <person name="Kulbokas E."/>
            <person name="Labutti K."/>
            <person name="Lama D."/>
            <person name="Landers T."/>
            <person name="Leger J."/>
            <person name="Levine S."/>
            <person name="Lewis D."/>
            <person name="Lewis T."/>
            <person name="Lindblad-toh K."/>
            <person name="Liu X."/>
            <person name="Lokyitsang T."/>
            <person name="Lokyitsang Y."/>
            <person name="Lucien O."/>
            <person name="Lui A."/>
            <person name="Ma L.J."/>
            <person name="Mabbitt R."/>
            <person name="Macdonald J."/>
            <person name="Maclean C."/>
            <person name="Major J."/>
            <person name="Manning J."/>
            <person name="Marabella R."/>
            <person name="Maru K."/>
            <person name="Matthews C."/>
            <person name="Mauceli E."/>
            <person name="Mccarthy M."/>
            <person name="Mcdonough S."/>
            <person name="Mcghee T."/>
            <person name="Meldrim J."/>
            <person name="Meneus L."/>
            <person name="Mesirov J."/>
            <person name="Mihalev A."/>
            <person name="Mihova T."/>
            <person name="Mikkelsen T."/>
            <person name="Mlenga V."/>
            <person name="Moru K."/>
            <person name="Mozes J."/>
            <person name="Mulrain L."/>
            <person name="Munson G."/>
            <person name="Naylor J."/>
            <person name="Newes C."/>
            <person name="Nguyen C."/>
            <person name="Nguyen N."/>
            <person name="Nguyen T."/>
            <person name="Nicol R."/>
            <person name="Nielsen C."/>
            <person name="Nizzari M."/>
            <person name="Norbu C."/>
            <person name="Norbu N."/>
            <person name="O'donnell P."/>
            <person name="Okoawo O."/>
            <person name="O'leary S."/>
            <person name="Omotosho B."/>
            <person name="O'neill K."/>
            <person name="Osman S."/>
            <person name="Parker S."/>
            <person name="Perrin D."/>
            <person name="Phunkhang P."/>
            <person name="Piqani B."/>
            <person name="Purcell S."/>
            <person name="Rachupka T."/>
            <person name="Ramasamy U."/>
            <person name="Rameau R."/>
            <person name="Ray V."/>
            <person name="Raymond C."/>
            <person name="Retta R."/>
            <person name="Richardson S."/>
            <person name="Rise C."/>
            <person name="Rodriguez J."/>
            <person name="Rogers J."/>
            <person name="Rogov P."/>
            <person name="Rutman M."/>
            <person name="Schupbach R."/>
            <person name="Seaman C."/>
            <person name="Settipalli S."/>
            <person name="Sharpe T."/>
            <person name="Sheridan J."/>
            <person name="Sherpa N."/>
            <person name="Shi J."/>
            <person name="Smirnov S."/>
            <person name="Smith C."/>
            <person name="Sougnez C."/>
            <person name="Spencer B."/>
            <person name="Stalker J."/>
            <person name="Stange-thomann N."/>
            <person name="Stavropoulos S."/>
            <person name="Stetson K."/>
            <person name="Stone C."/>
            <person name="Stone S."/>
            <person name="Stubbs M."/>
            <person name="Talamas J."/>
            <person name="Tchuinga P."/>
            <person name="Tenzing P."/>
            <person name="Tesfaye S."/>
            <person name="Theodore J."/>
            <person name="Thoulutsang Y."/>
            <person name="Topham K."/>
            <person name="Towey S."/>
            <person name="Tsamla T."/>
            <person name="Tsomo N."/>
            <person name="Vallee D."/>
            <person name="Vassiliev H."/>
            <person name="Venkataraman V."/>
            <person name="Vinson J."/>
            <person name="Vo A."/>
            <person name="Wade C."/>
            <person name="Wang S."/>
            <person name="Wangchuk T."/>
            <person name="Wangdi T."/>
            <person name="Whittaker C."/>
            <person name="Wilkinson J."/>
            <person name="Wu Y."/>
            <person name="Wyman D."/>
            <person name="Yadav S."/>
            <person name="Yang S."/>
            <person name="Yang X."/>
            <person name="Yeager S."/>
            <person name="Yee E."/>
            <person name="Young G."/>
            <person name="Zainoun J."/>
            <person name="Zembeck L."/>
            <person name="Zimmer A."/>
            <person name="Zody M."/>
            <person name="Lander E."/>
        </authorList>
    </citation>
    <scope>NUCLEOTIDE SEQUENCE [LARGE SCALE GENOMIC DNA]</scope>
</reference>
<reference evidence="1" key="2">
    <citation type="submission" date="2025-08" db="UniProtKB">
        <authorList>
            <consortium name="Ensembl"/>
        </authorList>
    </citation>
    <scope>IDENTIFICATION</scope>
</reference>
<dbReference type="Ensembl" id="ENSCSAVT00000001643.1">
    <property type="protein sequence ID" value="ENSCSAVP00000001618.1"/>
    <property type="gene ID" value="ENSCSAVG00000000935.1"/>
</dbReference>
<sequence length="187" mass="21394">MRNVKRVKSENYTNLFEPYYCEKGVSPQVGTHRRKRTLPVKLSEHYQVGNAFITKGIRYEALTSSLLPYRAKNEPPEGASVRRSPRLTFNGKSEVMRDESTPSCGRVGLRPKKNRNLWTDVLPLCVDGWSQNVGEFPSEKVGDVSYDATIAKNCIVPKLTIRKVDKKKVQKLKLILRDEHIHIDLVK</sequence>
<name>H2Y8H0_CIOSA</name>